<gene>
    <name evidence="1" type="ORF">SAMN04487779_101932</name>
</gene>
<dbReference type="AlphaFoldDB" id="A0A1G7AE00"/>
<name>A0A1G7AE00_9PROT</name>
<sequence length="114" mass="12866">MNKIIPRLRSETFNEAFEAFENAFLKALTRPHPLVFETHETVMGALRDMADDDAAAKLRNAELSLLRHASGERPLRAPDVERLISVLELDDIEALQSAAMRYRSAMAHQVHRAA</sequence>
<dbReference type="Proteomes" id="UP000198925">
    <property type="component" value="Unassembled WGS sequence"/>
</dbReference>
<protein>
    <submittedName>
        <fullName evidence="1">Uncharacterized protein</fullName>
    </submittedName>
</protein>
<accession>A0A1G7AE00</accession>
<evidence type="ECO:0000313" key="2">
    <source>
        <dbReference type="Proteomes" id="UP000198925"/>
    </source>
</evidence>
<evidence type="ECO:0000313" key="1">
    <source>
        <dbReference type="EMBL" id="SDE12096.1"/>
    </source>
</evidence>
<reference evidence="1 2" key="1">
    <citation type="submission" date="2016-10" db="EMBL/GenBank/DDBJ databases">
        <authorList>
            <person name="de Groot N.N."/>
        </authorList>
    </citation>
    <scope>NUCLEOTIDE SEQUENCE [LARGE SCALE GENOMIC DNA]</scope>
    <source>
        <strain evidence="1 2">CPCC 100156</strain>
    </source>
</reference>
<dbReference type="EMBL" id="FMZX01000019">
    <property type="protein sequence ID" value="SDE12096.1"/>
    <property type="molecule type" value="Genomic_DNA"/>
</dbReference>
<keyword evidence="2" id="KW-1185">Reference proteome</keyword>
<proteinExistence type="predicted"/>
<dbReference type="RefSeq" id="WP_090664691.1">
    <property type="nucleotide sequence ID" value="NZ_FMZX01000019.1"/>
</dbReference>
<organism evidence="1 2">
    <name type="scientific">Belnapia rosea</name>
    <dbReference type="NCBI Taxonomy" id="938405"/>
    <lineage>
        <taxon>Bacteria</taxon>
        <taxon>Pseudomonadati</taxon>
        <taxon>Pseudomonadota</taxon>
        <taxon>Alphaproteobacteria</taxon>
        <taxon>Acetobacterales</taxon>
        <taxon>Roseomonadaceae</taxon>
        <taxon>Belnapia</taxon>
    </lineage>
</organism>